<protein>
    <recommendedName>
        <fullName evidence="4">STAS/SEC14 domain-containing protein</fullName>
    </recommendedName>
</protein>
<accession>I4ALD2</accession>
<evidence type="ECO:0000313" key="3">
    <source>
        <dbReference type="Proteomes" id="UP000006054"/>
    </source>
</evidence>
<dbReference type="HOGENOM" id="CLU_899413_0_0_10"/>
<evidence type="ECO:0000256" key="1">
    <source>
        <dbReference type="SAM" id="MobiDB-lite"/>
    </source>
</evidence>
<dbReference type="KEGG" id="fli:Fleli_2400"/>
<dbReference type="EMBL" id="CP003345">
    <property type="protein sequence ID" value="AFM04767.1"/>
    <property type="molecule type" value="Genomic_DNA"/>
</dbReference>
<dbReference type="AlphaFoldDB" id="I4ALD2"/>
<feature type="region of interest" description="Disordered" evidence="1">
    <location>
        <begin position="265"/>
        <end position="309"/>
    </location>
</feature>
<evidence type="ECO:0008006" key="4">
    <source>
        <dbReference type="Google" id="ProtNLM"/>
    </source>
</evidence>
<proteinExistence type="predicted"/>
<reference evidence="3" key="1">
    <citation type="submission" date="2012-06" db="EMBL/GenBank/DDBJ databases">
        <title>The complete genome of Flexibacter litoralis DSM 6794.</title>
        <authorList>
            <person name="Lucas S."/>
            <person name="Copeland A."/>
            <person name="Lapidus A."/>
            <person name="Glavina del Rio T."/>
            <person name="Dalin E."/>
            <person name="Tice H."/>
            <person name="Bruce D."/>
            <person name="Goodwin L."/>
            <person name="Pitluck S."/>
            <person name="Peters L."/>
            <person name="Ovchinnikova G."/>
            <person name="Lu M."/>
            <person name="Kyrpides N."/>
            <person name="Mavromatis K."/>
            <person name="Ivanova N."/>
            <person name="Brettin T."/>
            <person name="Detter J.C."/>
            <person name="Han C."/>
            <person name="Larimer F."/>
            <person name="Land M."/>
            <person name="Hauser L."/>
            <person name="Markowitz V."/>
            <person name="Cheng J.-F."/>
            <person name="Hugenholtz P."/>
            <person name="Woyke T."/>
            <person name="Wu D."/>
            <person name="Spring S."/>
            <person name="Lang E."/>
            <person name="Kopitz M."/>
            <person name="Brambilla E."/>
            <person name="Klenk H.-P."/>
            <person name="Eisen J.A."/>
        </authorList>
    </citation>
    <scope>NUCLEOTIDE SEQUENCE [LARGE SCALE GENOMIC DNA]</scope>
    <source>
        <strain evidence="3">ATCC 23117 / DSM 6794 / NBRC 15988 / NCIMB 1366 / Sio-4</strain>
    </source>
</reference>
<organism evidence="2 3">
    <name type="scientific">Bernardetia litoralis (strain ATCC 23117 / DSM 6794 / NBRC 15988 / NCIMB 1366 / Fx l1 / Sio-4)</name>
    <name type="common">Flexibacter litoralis</name>
    <dbReference type="NCBI Taxonomy" id="880071"/>
    <lineage>
        <taxon>Bacteria</taxon>
        <taxon>Pseudomonadati</taxon>
        <taxon>Bacteroidota</taxon>
        <taxon>Cytophagia</taxon>
        <taxon>Cytophagales</taxon>
        <taxon>Bernardetiaceae</taxon>
        <taxon>Bernardetia</taxon>
    </lineage>
</organism>
<evidence type="ECO:0000313" key="2">
    <source>
        <dbReference type="EMBL" id="AFM04767.1"/>
    </source>
</evidence>
<sequence>MNINTNTGNSSFKPVFPSIKRPVVEQPLAQTMNKNLIDTPTHFETDYISMKWIPEKRRIDVIWKEFVGEEKVREVLLREVAMIRHTKVQCLFLDAQKFKGTNPNIPRWANEVWSQMVHDAGLKHFATVVSDKDIFAVFSLKYGMGEKLMSLVNCAVFKTVEESEIWLKQYTNPENPVYSEDELDEVMEEYKNPINDKIETKAVENKVEKLENEVLESEEEEIIETESLDLVLENELQNFDLKNEKIETDFEMSEEKLEIELEEEQEIEAEEKDNHQAFSNFEDLENHIQNIEAKQEIKNDSSDKSEIQS</sequence>
<name>I4ALD2_BERLS</name>
<dbReference type="Proteomes" id="UP000006054">
    <property type="component" value="Chromosome"/>
</dbReference>
<keyword evidence="3" id="KW-1185">Reference proteome</keyword>
<feature type="compositionally biased region" description="Basic and acidic residues" evidence="1">
    <location>
        <begin position="293"/>
        <end position="309"/>
    </location>
</feature>
<gene>
    <name evidence="2" type="ordered locus">Fleli_2400</name>
</gene>
<dbReference type="RefSeq" id="WP_014798204.1">
    <property type="nucleotide sequence ID" value="NC_018018.1"/>
</dbReference>